<organism evidence="1 2">
    <name type="scientific">Candidatus Brocadia fulgida</name>
    <dbReference type="NCBI Taxonomy" id="380242"/>
    <lineage>
        <taxon>Bacteria</taxon>
        <taxon>Pseudomonadati</taxon>
        <taxon>Planctomycetota</taxon>
        <taxon>Candidatus Brocadiia</taxon>
        <taxon>Candidatus Brocadiales</taxon>
        <taxon>Candidatus Brocadiaceae</taxon>
        <taxon>Candidatus Brocadia</taxon>
    </lineage>
</organism>
<protein>
    <submittedName>
        <fullName evidence="1">Uncharacterized protein</fullName>
    </submittedName>
</protein>
<gene>
    <name evidence="1" type="ORF">BROFUL_02704</name>
</gene>
<comment type="caution">
    <text evidence="1">The sequence shown here is derived from an EMBL/GenBank/DDBJ whole genome shotgun (WGS) entry which is preliminary data.</text>
</comment>
<sequence>GGFFTFDILPCCVKNMFRNFKLMILPEGQNIFLYHVTEIGSVEIISSS</sequence>
<dbReference type="AlphaFoldDB" id="A0A0M2URU9"/>
<accession>A0A0M2URU9</accession>
<name>A0A0M2URU9_9BACT</name>
<keyword evidence="2" id="KW-1185">Reference proteome</keyword>
<dbReference type="Proteomes" id="UP000034954">
    <property type="component" value="Unassembled WGS sequence"/>
</dbReference>
<feature type="non-terminal residue" evidence="1">
    <location>
        <position position="1"/>
    </location>
</feature>
<evidence type="ECO:0000313" key="1">
    <source>
        <dbReference type="EMBL" id="KKO18587.1"/>
    </source>
</evidence>
<dbReference type="EMBL" id="LAQJ01000251">
    <property type="protein sequence ID" value="KKO18587.1"/>
    <property type="molecule type" value="Genomic_DNA"/>
</dbReference>
<proteinExistence type="predicted"/>
<reference evidence="1 2" key="1">
    <citation type="journal article" date="2013" name="BMC Microbiol.">
        <title>Identification of the type II cytochrome c maturation pathway in anammox bacteria by comparative genomics.</title>
        <authorList>
            <person name="Ferousi C."/>
            <person name="Speth D.R."/>
            <person name="Reimann J."/>
            <person name="Op den Camp H.J."/>
            <person name="Allen J.W."/>
            <person name="Keltjens J.T."/>
            <person name="Jetten M.S."/>
        </authorList>
    </citation>
    <scope>NUCLEOTIDE SEQUENCE [LARGE SCALE GENOMIC DNA]</scope>
    <source>
        <strain evidence="1">RU1</strain>
    </source>
</reference>
<evidence type="ECO:0000313" key="2">
    <source>
        <dbReference type="Proteomes" id="UP000034954"/>
    </source>
</evidence>